<dbReference type="Proteomes" id="UP001162156">
    <property type="component" value="Unassembled WGS sequence"/>
</dbReference>
<proteinExistence type="predicted"/>
<dbReference type="AlphaFoldDB" id="A0AAV8YH63"/>
<keyword evidence="2" id="KW-1185">Reference proteome</keyword>
<sequence>MYDNIDNTQQSRLFSAVRGRLRQVAASLQAAIRFRRFSRKESHPPDWFVDKSHQDENADVEDASHPTCWGHHIVVDPALPSHYKVSIGIRQSYF</sequence>
<evidence type="ECO:0000313" key="2">
    <source>
        <dbReference type="Proteomes" id="UP001162156"/>
    </source>
</evidence>
<organism evidence="1 2">
    <name type="scientific">Rhamnusium bicolor</name>
    <dbReference type="NCBI Taxonomy" id="1586634"/>
    <lineage>
        <taxon>Eukaryota</taxon>
        <taxon>Metazoa</taxon>
        <taxon>Ecdysozoa</taxon>
        <taxon>Arthropoda</taxon>
        <taxon>Hexapoda</taxon>
        <taxon>Insecta</taxon>
        <taxon>Pterygota</taxon>
        <taxon>Neoptera</taxon>
        <taxon>Endopterygota</taxon>
        <taxon>Coleoptera</taxon>
        <taxon>Polyphaga</taxon>
        <taxon>Cucujiformia</taxon>
        <taxon>Chrysomeloidea</taxon>
        <taxon>Cerambycidae</taxon>
        <taxon>Lepturinae</taxon>
        <taxon>Rhagiini</taxon>
        <taxon>Rhamnusium</taxon>
    </lineage>
</organism>
<gene>
    <name evidence="1" type="ORF">NQ314_007982</name>
</gene>
<reference evidence="1" key="1">
    <citation type="journal article" date="2023" name="Insect Mol. Biol.">
        <title>Genome sequencing provides insights into the evolution of gene families encoding plant cell wall-degrading enzymes in longhorned beetles.</title>
        <authorList>
            <person name="Shin N.R."/>
            <person name="Okamura Y."/>
            <person name="Kirsch R."/>
            <person name="Pauchet Y."/>
        </authorList>
    </citation>
    <scope>NUCLEOTIDE SEQUENCE</scope>
    <source>
        <strain evidence="1">RBIC_L_NR</strain>
    </source>
</reference>
<protein>
    <submittedName>
        <fullName evidence="1">Uncharacterized protein</fullName>
    </submittedName>
</protein>
<comment type="caution">
    <text evidence="1">The sequence shown here is derived from an EMBL/GenBank/DDBJ whole genome shotgun (WGS) entry which is preliminary data.</text>
</comment>
<name>A0AAV8YH63_9CUCU</name>
<accession>A0AAV8YH63</accession>
<dbReference type="EMBL" id="JANEYF010002186">
    <property type="protein sequence ID" value="KAJ8950129.1"/>
    <property type="molecule type" value="Genomic_DNA"/>
</dbReference>
<evidence type="ECO:0000313" key="1">
    <source>
        <dbReference type="EMBL" id="KAJ8950129.1"/>
    </source>
</evidence>